<sequence length="203" mass="22563">MNAKWCVSAVFFILTLIGFNLEDRKASNQQIVVQFTNVELASNAAQEEALTLIKEKLKVLGVDSFEIVEYHAKEISIRYYSTIGAEQVKAFFSVEEGIGVAGTEQGPSKKEPKNNPEKYHIEVSDLQQQLDTGLPIKGTLVTSAKQKENSLLVTLVVPNNRYICLLEYAQKEISYKINDDNVVDPTSHNIPEVRAGPGFSKIS</sequence>
<proteinExistence type="predicted"/>
<evidence type="ECO:0000313" key="2">
    <source>
        <dbReference type="EMBL" id="OQD42128.1"/>
    </source>
</evidence>
<evidence type="ECO:0000256" key="1">
    <source>
        <dbReference type="SAM" id="MobiDB-lite"/>
    </source>
</evidence>
<dbReference type="RefSeq" id="WP_080319457.1">
    <property type="nucleotide sequence ID" value="NZ_MTBC01000008.1"/>
</dbReference>
<dbReference type="AlphaFoldDB" id="A0A1V6LPR4"/>
<comment type="caution">
    <text evidence="2">The sequence shown here is derived from an EMBL/GenBank/DDBJ whole genome shotgun (WGS) entry which is preliminary data.</text>
</comment>
<accession>A0A1V6LPR4</accession>
<gene>
    <name evidence="2" type="ORF">BUL40_11945</name>
</gene>
<reference evidence="2 3" key="1">
    <citation type="submission" date="2016-12" db="EMBL/GenBank/DDBJ databases">
        <authorList>
            <person name="Song W.-J."/>
            <person name="Kurnit D.M."/>
        </authorList>
    </citation>
    <scope>NUCLEOTIDE SEQUENCE [LARGE SCALE GENOMIC DNA]</scope>
    <source>
        <strain evidence="2 3">HSG9</strain>
    </source>
</reference>
<protein>
    <submittedName>
        <fullName evidence="2">Uncharacterized protein</fullName>
    </submittedName>
</protein>
<evidence type="ECO:0000313" key="3">
    <source>
        <dbReference type="Proteomes" id="UP000191680"/>
    </source>
</evidence>
<organism evidence="2 3">
    <name type="scientific">Croceivirga radicis</name>
    <dbReference type="NCBI Taxonomy" id="1929488"/>
    <lineage>
        <taxon>Bacteria</taxon>
        <taxon>Pseudomonadati</taxon>
        <taxon>Bacteroidota</taxon>
        <taxon>Flavobacteriia</taxon>
        <taxon>Flavobacteriales</taxon>
        <taxon>Flavobacteriaceae</taxon>
        <taxon>Croceivirga</taxon>
    </lineage>
</organism>
<name>A0A1V6LPR4_9FLAO</name>
<feature type="region of interest" description="Disordered" evidence="1">
    <location>
        <begin position="180"/>
        <end position="203"/>
    </location>
</feature>
<dbReference type="EMBL" id="MTBC01000008">
    <property type="protein sequence ID" value="OQD42128.1"/>
    <property type="molecule type" value="Genomic_DNA"/>
</dbReference>
<keyword evidence="3" id="KW-1185">Reference proteome</keyword>
<dbReference type="Proteomes" id="UP000191680">
    <property type="component" value="Unassembled WGS sequence"/>
</dbReference>
<dbReference type="OrthoDB" id="1144910at2"/>